<sequence>MPSTGQKNTGGSNSEWRSTRTWIALIVVGLSILGTLILSSVMIMTAGENKSETAQQVLIAVLPLLGTWVGTVLAFYFSKDNFEAATRSTKELLGVNQKLASILAEEVMIRSSEIQFTKQENGKVVIVKSIEENKQNNKGQRIPVINTDGSAKYVIHRSILNDYLASQALAGKHKDELEQLTLKNLIVDKKDIEDIISNFGTVKPNDTLSKVKSVMESEESRQDVFVTDNGLRGGKVVGWITNRILDENSVV</sequence>
<evidence type="ECO:0000313" key="3">
    <source>
        <dbReference type="Proteomes" id="UP001333710"/>
    </source>
</evidence>
<accession>A0AA48I2R5</accession>
<organism evidence="2 3">
    <name type="scientific">Planctobacterium marinum</name>
    <dbReference type="NCBI Taxonomy" id="1631968"/>
    <lineage>
        <taxon>Bacteria</taxon>
        <taxon>Pseudomonadati</taxon>
        <taxon>Pseudomonadota</taxon>
        <taxon>Gammaproteobacteria</taxon>
        <taxon>Alteromonadales</taxon>
        <taxon>Alteromonadaceae</taxon>
        <taxon>Planctobacterium</taxon>
    </lineage>
</organism>
<gene>
    <name evidence="2" type="ORF">MACH26_03810</name>
</gene>
<proteinExistence type="predicted"/>
<evidence type="ECO:0000256" key="1">
    <source>
        <dbReference type="SAM" id="Phobius"/>
    </source>
</evidence>
<keyword evidence="1" id="KW-1133">Transmembrane helix</keyword>
<dbReference type="Proteomes" id="UP001333710">
    <property type="component" value="Chromosome"/>
</dbReference>
<feature type="transmembrane region" description="Helical" evidence="1">
    <location>
        <begin position="57"/>
        <end position="77"/>
    </location>
</feature>
<evidence type="ECO:0000313" key="2">
    <source>
        <dbReference type="EMBL" id="BDX04860.1"/>
    </source>
</evidence>
<reference evidence="2" key="1">
    <citation type="submission" date="2023-01" db="EMBL/GenBank/DDBJ databases">
        <title>Complete genome sequence of Planctobacterium marinum strain Dej080120_11.</title>
        <authorList>
            <person name="Ueki S."/>
            <person name="Maruyama F."/>
        </authorList>
    </citation>
    <scope>NUCLEOTIDE SEQUENCE</scope>
    <source>
        <strain evidence="2">Dej080120_11</strain>
    </source>
</reference>
<dbReference type="EMBL" id="AP027272">
    <property type="protein sequence ID" value="BDX04860.1"/>
    <property type="molecule type" value="Genomic_DNA"/>
</dbReference>
<name>A0AA48I2R5_9ALTE</name>
<dbReference type="AlphaFoldDB" id="A0AA48I2R5"/>
<dbReference type="KEGG" id="pmaw:MACH26_03810"/>
<keyword evidence="1" id="KW-0472">Membrane</keyword>
<feature type="transmembrane region" description="Helical" evidence="1">
    <location>
        <begin position="22"/>
        <end position="45"/>
    </location>
</feature>
<keyword evidence="3" id="KW-1185">Reference proteome</keyword>
<protein>
    <submittedName>
        <fullName evidence="2">Uncharacterized protein</fullName>
    </submittedName>
</protein>
<keyword evidence="1" id="KW-0812">Transmembrane</keyword>